<keyword evidence="8 12" id="KW-0328">Glycosyltransferase</keyword>
<dbReference type="Pfam" id="PF01729">
    <property type="entry name" value="QRPTase_C"/>
    <property type="match status" value="1"/>
</dbReference>
<dbReference type="Pfam" id="PF02749">
    <property type="entry name" value="QRPTase_N"/>
    <property type="match status" value="1"/>
</dbReference>
<comment type="pathway">
    <text evidence="2 12">Cofactor biosynthesis; NAD(+) biosynthesis; nicotinate D-ribonucleotide from quinolinate: step 1/1.</text>
</comment>
<comment type="function">
    <text evidence="1 12">Involved in the catabolism of quinolinic acid (QA).</text>
</comment>
<evidence type="ECO:0000256" key="9">
    <source>
        <dbReference type="ARBA" id="ARBA00022679"/>
    </source>
</evidence>
<evidence type="ECO:0000256" key="3">
    <source>
        <dbReference type="ARBA" id="ARBA00009400"/>
    </source>
</evidence>
<protein>
    <recommendedName>
        <fullName evidence="6 12">Nicotinate-nucleotide pyrophosphorylase [carboxylating]</fullName>
        <ecNumber evidence="5 12">2.4.2.19</ecNumber>
    </recommendedName>
    <alternativeName>
        <fullName evidence="10 12">Quinolinate phosphoribosyltransferase [decarboxylating]</fullName>
    </alternativeName>
</protein>
<evidence type="ECO:0000259" key="14">
    <source>
        <dbReference type="Pfam" id="PF02749"/>
    </source>
</evidence>
<evidence type="ECO:0000256" key="6">
    <source>
        <dbReference type="ARBA" id="ARBA00020990"/>
    </source>
</evidence>
<dbReference type="GO" id="GO:0004514">
    <property type="term" value="F:nicotinate-nucleotide diphosphorylase (carboxylating) activity"/>
    <property type="evidence" value="ECO:0007669"/>
    <property type="project" value="UniProtKB-EC"/>
</dbReference>
<dbReference type="InterPro" id="IPR022412">
    <property type="entry name" value="Quinolinate_PRibosylTrfase_N"/>
</dbReference>
<dbReference type="InterPro" id="IPR037128">
    <property type="entry name" value="Quinolinate_PRibosylTase_N_sf"/>
</dbReference>
<dbReference type="PANTHER" id="PTHR32179">
    <property type="entry name" value="NICOTINATE-NUCLEOTIDE PYROPHOSPHORYLASE [CARBOXYLATING]"/>
    <property type="match status" value="1"/>
</dbReference>
<evidence type="ECO:0000256" key="7">
    <source>
        <dbReference type="ARBA" id="ARBA00022642"/>
    </source>
</evidence>
<dbReference type="GO" id="GO:0005737">
    <property type="term" value="C:cytoplasm"/>
    <property type="evidence" value="ECO:0007669"/>
    <property type="project" value="TreeGrafter"/>
</dbReference>
<sequence>MSSINDGPRAVDLPLPTQTSHAHGSLEDLLPSHFTGDITRWLAEDTPSFDYGGFVVGSSPRTAQLLCKSAGVLAGVPFFNEVFRQLDCTVEWHHNEGSYLDPSKSGGKIQVATVTGPTRKLLLGERVALNTLARCSGVATRSRTMLELVRGAGYAGILAGTRKTTPGFRLVEKYGMLVGGIDGHRHDLSSMIMLKDNHIWAKGSITNAVKAARAVGGFALKIEVEVQTEADADEAIEAGADIVMLDNFDGDGLKVAAKSLKERWRGKRNVLLESSGGLTEANVEEYINNDIDIISTSAVHQGVSHVDFSLKIDH</sequence>
<dbReference type="InterPro" id="IPR013785">
    <property type="entry name" value="Aldolase_TIM"/>
</dbReference>
<evidence type="ECO:0000313" key="16">
    <source>
        <dbReference type="Proteomes" id="UP001358417"/>
    </source>
</evidence>
<dbReference type="NCBIfam" id="TIGR00078">
    <property type="entry name" value="nadC"/>
    <property type="match status" value="1"/>
</dbReference>
<proteinExistence type="inferred from homology"/>
<keyword evidence="9 12" id="KW-0808">Transferase</keyword>
<dbReference type="Gene3D" id="3.20.20.70">
    <property type="entry name" value="Aldolase class I"/>
    <property type="match status" value="1"/>
</dbReference>
<evidence type="ECO:0000256" key="12">
    <source>
        <dbReference type="PIRNR" id="PIRNR006250"/>
    </source>
</evidence>
<dbReference type="AlphaFoldDB" id="A0AAV9NHM3"/>
<dbReference type="FunFam" id="3.90.1170.20:FF:000003">
    <property type="entry name" value="Nicotinate-nucleotide pyrophosphorylase [carboxylating]"/>
    <property type="match status" value="1"/>
</dbReference>
<dbReference type="InterPro" id="IPR004393">
    <property type="entry name" value="NadC"/>
</dbReference>
<dbReference type="EMBL" id="JAVRRD010000005">
    <property type="protein sequence ID" value="KAK5058607.1"/>
    <property type="molecule type" value="Genomic_DNA"/>
</dbReference>
<dbReference type="InterPro" id="IPR002638">
    <property type="entry name" value="Quinolinate_PRibosylTrfase_C"/>
</dbReference>
<dbReference type="EC" id="2.4.2.19" evidence="5 12"/>
<dbReference type="PANTHER" id="PTHR32179:SF3">
    <property type="entry name" value="NICOTINATE-NUCLEOTIDE PYROPHOSPHORYLASE [CARBOXYLATING]"/>
    <property type="match status" value="1"/>
</dbReference>
<dbReference type="GeneID" id="89979025"/>
<dbReference type="SUPFAM" id="SSF51690">
    <property type="entry name" value="Nicotinate/Quinolinate PRTase C-terminal domain-like"/>
    <property type="match status" value="1"/>
</dbReference>
<evidence type="ECO:0000256" key="4">
    <source>
        <dbReference type="ARBA" id="ARBA00011218"/>
    </source>
</evidence>
<organism evidence="15 16">
    <name type="scientific">Exophiala bonariae</name>
    <dbReference type="NCBI Taxonomy" id="1690606"/>
    <lineage>
        <taxon>Eukaryota</taxon>
        <taxon>Fungi</taxon>
        <taxon>Dikarya</taxon>
        <taxon>Ascomycota</taxon>
        <taxon>Pezizomycotina</taxon>
        <taxon>Eurotiomycetes</taxon>
        <taxon>Chaetothyriomycetidae</taxon>
        <taxon>Chaetothyriales</taxon>
        <taxon>Herpotrichiellaceae</taxon>
        <taxon>Exophiala</taxon>
    </lineage>
</organism>
<dbReference type="PIRSF" id="PIRSF006250">
    <property type="entry name" value="NadC_ModD"/>
    <property type="match status" value="1"/>
</dbReference>
<dbReference type="InterPro" id="IPR036068">
    <property type="entry name" value="Nicotinate_pribotase-like_C"/>
</dbReference>
<comment type="subunit">
    <text evidence="4 12">Hexamer formed by 3 homodimers.</text>
</comment>
<keyword evidence="16" id="KW-1185">Reference proteome</keyword>
<dbReference type="GO" id="GO:0034213">
    <property type="term" value="P:quinolinate catabolic process"/>
    <property type="evidence" value="ECO:0007669"/>
    <property type="project" value="TreeGrafter"/>
</dbReference>
<dbReference type="RefSeq" id="XP_064709130.1">
    <property type="nucleotide sequence ID" value="XM_064854404.1"/>
</dbReference>
<dbReference type="SUPFAM" id="SSF54675">
    <property type="entry name" value="Nicotinate/Quinolinate PRTase N-terminal domain-like"/>
    <property type="match status" value="1"/>
</dbReference>
<dbReference type="CDD" id="cd01572">
    <property type="entry name" value="QPRTase"/>
    <property type="match status" value="1"/>
</dbReference>
<name>A0AAV9NHM3_9EURO</name>
<evidence type="ECO:0000313" key="15">
    <source>
        <dbReference type="EMBL" id="KAK5058607.1"/>
    </source>
</evidence>
<dbReference type="InterPro" id="IPR027277">
    <property type="entry name" value="NadC/ModD"/>
</dbReference>
<dbReference type="Gene3D" id="3.90.1170.20">
    <property type="entry name" value="Quinolinate phosphoribosyl transferase, N-terminal domain"/>
    <property type="match status" value="1"/>
</dbReference>
<evidence type="ECO:0000256" key="8">
    <source>
        <dbReference type="ARBA" id="ARBA00022676"/>
    </source>
</evidence>
<evidence type="ECO:0000256" key="5">
    <source>
        <dbReference type="ARBA" id="ARBA00011944"/>
    </source>
</evidence>
<dbReference type="GO" id="GO:0009435">
    <property type="term" value="P:NAD+ biosynthetic process"/>
    <property type="evidence" value="ECO:0007669"/>
    <property type="project" value="InterPro"/>
</dbReference>
<evidence type="ECO:0000256" key="1">
    <source>
        <dbReference type="ARBA" id="ARBA00003237"/>
    </source>
</evidence>
<comment type="caution">
    <text evidence="15">The sequence shown here is derived from an EMBL/GenBank/DDBJ whole genome shotgun (WGS) entry which is preliminary data.</text>
</comment>
<keyword evidence="7 12" id="KW-0662">Pyridine nucleotide biosynthesis</keyword>
<comment type="similarity">
    <text evidence="3 12">Belongs to the NadC/ModD family.</text>
</comment>
<gene>
    <name evidence="15" type="primary">BNA6</name>
    <name evidence="15" type="ORF">LTR84_010870</name>
</gene>
<evidence type="ECO:0000256" key="11">
    <source>
        <dbReference type="ARBA" id="ARBA00047445"/>
    </source>
</evidence>
<comment type="catalytic activity">
    <reaction evidence="11 12">
        <text>nicotinate beta-D-ribonucleotide + CO2 + diphosphate = quinolinate + 5-phospho-alpha-D-ribose 1-diphosphate + 2 H(+)</text>
        <dbReference type="Rhea" id="RHEA:12733"/>
        <dbReference type="ChEBI" id="CHEBI:15378"/>
        <dbReference type="ChEBI" id="CHEBI:16526"/>
        <dbReference type="ChEBI" id="CHEBI:29959"/>
        <dbReference type="ChEBI" id="CHEBI:33019"/>
        <dbReference type="ChEBI" id="CHEBI:57502"/>
        <dbReference type="ChEBI" id="CHEBI:58017"/>
        <dbReference type="EC" id="2.4.2.19"/>
    </reaction>
</comment>
<feature type="domain" description="Quinolinate phosphoribosyl transferase C-terminal" evidence="13">
    <location>
        <begin position="138"/>
        <end position="311"/>
    </location>
</feature>
<evidence type="ECO:0000256" key="10">
    <source>
        <dbReference type="ARBA" id="ARBA00033102"/>
    </source>
</evidence>
<evidence type="ECO:0000256" key="2">
    <source>
        <dbReference type="ARBA" id="ARBA00004893"/>
    </source>
</evidence>
<evidence type="ECO:0000259" key="13">
    <source>
        <dbReference type="Pfam" id="PF01729"/>
    </source>
</evidence>
<dbReference type="FunFam" id="3.20.20.70:FF:000090">
    <property type="entry name" value="Nicotinate-nucleotide pyrophosphorylase [carboxylating]"/>
    <property type="match status" value="1"/>
</dbReference>
<reference evidence="15 16" key="1">
    <citation type="submission" date="2023-08" db="EMBL/GenBank/DDBJ databases">
        <title>Black Yeasts Isolated from many extreme environments.</title>
        <authorList>
            <person name="Coleine C."/>
            <person name="Stajich J.E."/>
            <person name="Selbmann L."/>
        </authorList>
    </citation>
    <scope>NUCLEOTIDE SEQUENCE [LARGE SCALE GENOMIC DNA]</scope>
    <source>
        <strain evidence="15 16">CCFEE 5792</strain>
    </source>
</reference>
<feature type="domain" description="Quinolinate phosphoribosyl transferase N-terminal" evidence="14">
    <location>
        <begin position="58"/>
        <end position="136"/>
    </location>
</feature>
<accession>A0AAV9NHM3</accession>
<dbReference type="Proteomes" id="UP001358417">
    <property type="component" value="Unassembled WGS sequence"/>
</dbReference>